<evidence type="ECO:0000313" key="4">
    <source>
        <dbReference type="EMBL" id="CAG5133704.1"/>
    </source>
</evidence>
<dbReference type="InterPro" id="IPR012336">
    <property type="entry name" value="Thioredoxin-like_fold"/>
</dbReference>
<dbReference type="PANTHER" id="PTHR12289">
    <property type="entry name" value="METAXIN RELATED"/>
    <property type="match status" value="1"/>
</dbReference>
<dbReference type="CDD" id="cd03193">
    <property type="entry name" value="GST_C_Metaxin"/>
    <property type="match status" value="1"/>
</dbReference>
<dbReference type="InterPro" id="IPR050931">
    <property type="entry name" value="Mito_Protein_Transport_Metaxin"/>
</dbReference>
<dbReference type="Proteomes" id="UP000678393">
    <property type="component" value="Unassembled WGS sequence"/>
</dbReference>
<dbReference type="GO" id="GO:0005737">
    <property type="term" value="C:cytoplasm"/>
    <property type="evidence" value="ECO:0007669"/>
    <property type="project" value="TreeGrafter"/>
</dbReference>
<accession>A0A8S3ZXW1</accession>
<dbReference type="Pfam" id="PF17172">
    <property type="entry name" value="GST_N_4"/>
    <property type="match status" value="1"/>
</dbReference>
<dbReference type="InterPro" id="IPR033468">
    <property type="entry name" value="Metaxin_GST"/>
</dbReference>
<evidence type="ECO:0000259" key="2">
    <source>
        <dbReference type="Pfam" id="PF17171"/>
    </source>
</evidence>
<dbReference type="InterPro" id="IPR040079">
    <property type="entry name" value="Glutathione_S-Trfase"/>
</dbReference>
<evidence type="ECO:0000259" key="3">
    <source>
        <dbReference type="Pfam" id="PF17172"/>
    </source>
</evidence>
<dbReference type="InterPro" id="IPR036249">
    <property type="entry name" value="Thioredoxin-like_sf"/>
</dbReference>
<feature type="domain" description="Metaxin glutathione S-transferase" evidence="2">
    <location>
        <begin position="167"/>
        <end position="229"/>
    </location>
</feature>
<organism evidence="4 5">
    <name type="scientific">Candidula unifasciata</name>
    <dbReference type="NCBI Taxonomy" id="100452"/>
    <lineage>
        <taxon>Eukaryota</taxon>
        <taxon>Metazoa</taxon>
        <taxon>Spiralia</taxon>
        <taxon>Lophotrochozoa</taxon>
        <taxon>Mollusca</taxon>
        <taxon>Gastropoda</taxon>
        <taxon>Heterobranchia</taxon>
        <taxon>Euthyneura</taxon>
        <taxon>Panpulmonata</taxon>
        <taxon>Eupulmonata</taxon>
        <taxon>Stylommatophora</taxon>
        <taxon>Helicina</taxon>
        <taxon>Helicoidea</taxon>
        <taxon>Geomitridae</taxon>
        <taxon>Candidula</taxon>
    </lineage>
</organism>
<dbReference type="SUPFAM" id="SSF52833">
    <property type="entry name" value="Thioredoxin-like"/>
    <property type="match status" value="1"/>
</dbReference>
<feature type="non-terminal residue" evidence="4">
    <location>
        <position position="256"/>
    </location>
</feature>
<dbReference type="Pfam" id="PF17171">
    <property type="entry name" value="GST_C_6"/>
    <property type="match status" value="1"/>
</dbReference>
<dbReference type="AlphaFoldDB" id="A0A8S3ZXW1"/>
<proteinExistence type="inferred from homology"/>
<dbReference type="InterPro" id="IPR026928">
    <property type="entry name" value="FAX/IsoI-like"/>
</dbReference>
<sequence length="256" mass="29790">KWKVNILLRNVQVGRGSGSPSLSPFPLKLETYLRLAKIPYMNDHSGQMSSKGKTPWMMYNGQVVADSQFCIEFLKQNLHMDTDKHLTKQEQAVARALRELTEENLYWTMCYETFIKNPQSLDILLKDIFPRLKTFIFKTVMGRVIKKELWGHGIGRHTDAEIWDIGRKDLTALSLILGKKPFLMGDSPSEVDCSVFGMLAMIVWQMHGSRHESLLQGELLNLVKYCERMRDLFWPDWKQRCRGNGFVNDNHKLYTF</sequence>
<gene>
    <name evidence="4" type="ORF">CUNI_LOCUS19262</name>
</gene>
<comment type="caution">
    <text evidence="4">The sequence shown here is derived from an EMBL/GenBank/DDBJ whole genome shotgun (WGS) entry which is preliminary data.</text>
</comment>
<feature type="domain" description="Thioredoxin-like fold" evidence="3">
    <location>
        <begin position="24"/>
        <end position="115"/>
    </location>
</feature>
<evidence type="ECO:0008006" key="6">
    <source>
        <dbReference type="Google" id="ProtNLM"/>
    </source>
</evidence>
<dbReference type="OrthoDB" id="5809458at2759"/>
<dbReference type="SFLD" id="SFLDG01200">
    <property type="entry name" value="SUF1.1"/>
    <property type="match status" value="1"/>
</dbReference>
<dbReference type="Gene3D" id="1.20.1050.10">
    <property type="match status" value="1"/>
</dbReference>
<comment type="similarity">
    <text evidence="1">Belongs to the FAX family.</text>
</comment>
<evidence type="ECO:0000313" key="5">
    <source>
        <dbReference type="Proteomes" id="UP000678393"/>
    </source>
</evidence>
<dbReference type="SUPFAM" id="SSF47616">
    <property type="entry name" value="GST C-terminal domain-like"/>
    <property type="match status" value="1"/>
</dbReference>
<dbReference type="InterPro" id="IPR036282">
    <property type="entry name" value="Glutathione-S-Trfase_C_sf"/>
</dbReference>
<reference evidence="4" key="1">
    <citation type="submission" date="2021-04" db="EMBL/GenBank/DDBJ databases">
        <authorList>
            <consortium name="Molecular Ecology Group"/>
        </authorList>
    </citation>
    <scope>NUCLEOTIDE SEQUENCE</scope>
</reference>
<dbReference type="PANTHER" id="PTHR12289:SF41">
    <property type="entry name" value="FAILED AXON CONNECTIONS-RELATED"/>
    <property type="match status" value="1"/>
</dbReference>
<dbReference type="EMBL" id="CAJHNH020006412">
    <property type="protein sequence ID" value="CAG5133704.1"/>
    <property type="molecule type" value="Genomic_DNA"/>
</dbReference>
<name>A0A8S3ZXW1_9EUPU</name>
<dbReference type="SFLD" id="SFLDS00019">
    <property type="entry name" value="Glutathione_Transferase_(cytos"/>
    <property type="match status" value="1"/>
</dbReference>
<protein>
    <recommendedName>
        <fullName evidence="6">Failed axon connections homolog</fullName>
    </recommendedName>
</protein>
<keyword evidence="5" id="KW-1185">Reference proteome</keyword>
<dbReference type="SFLD" id="SFLDG01180">
    <property type="entry name" value="SUF1"/>
    <property type="match status" value="1"/>
</dbReference>
<evidence type="ECO:0000256" key="1">
    <source>
        <dbReference type="ARBA" id="ARBA00006475"/>
    </source>
</evidence>